<accession>A0A6J4UW06</accession>
<dbReference type="AlphaFoldDB" id="A0A6J4UW06"/>
<dbReference type="EMBL" id="CADCWF010000160">
    <property type="protein sequence ID" value="CAA9560803.1"/>
    <property type="molecule type" value="Genomic_DNA"/>
</dbReference>
<evidence type="ECO:0000313" key="2">
    <source>
        <dbReference type="EMBL" id="CAA9560803.1"/>
    </source>
</evidence>
<name>A0A6J4UW06_9BACT</name>
<organism evidence="2">
    <name type="scientific">uncultured Thermomicrobiales bacterium</name>
    <dbReference type="NCBI Taxonomy" id="1645740"/>
    <lineage>
        <taxon>Bacteria</taxon>
        <taxon>Pseudomonadati</taxon>
        <taxon>Thermomicrobiota</taxon>
        <taxon>Thermomicrobia</taxon>
        <taxon>Thermomicrobiales</taxon>
        <taxon>environmental samples</taxon>
    </lineage>
</organism>
<feature type="region of interest" description="Disordered" evidence="1">
    <location>
        <begin position="15"/>
        <end position="39"/>
    </location>
</feature>
<evidence type="ECO:0000256" key="1">
    <source>
        <dbReference type="SAM" id="MobiDB-lite"/>
    </source>
</evidence>
<feature type="non-terminal residue" evidence="2">
    <location>
        <position position="39"/>
    </location>
</feature>
<protein>
    <submittedName>
        <fullName evidence="2">Uncharacterized protein</fullName>
    </submittedName>
</protein>
<gene>
    <name evidence="2" type="ORF">AVDCRST_MAG59-2564</name>
</gene>
<proteinExistence type="predicted"/>
<feature type="non-terminal residue" evidence="2">
    <location>
        <position position="1"/>
    </location>
</feature>
<reference evidence="2" key="1">
    <citation type="submission" date="2020-02" db="EMBL/GenBank/DDBJ databases">
        <authorList>
            <person name="Meier V. D."/>
        </authorList>
    </citation>
    <scope>NUCLEOTIDE SEQUENCE</scope>
    <source>
        <strain evidence="2">AVDCRST_MAG59</strain>
    </source>
</reference>
<sequence length="39" mass="4175">GAVVRGWRRNGALARMGVGGRSAAPVSPARPSDRHHRRV</sequence>